<dbReference type="EMBL" id="CP001013">
    <property type="protein sequence ID" value="ACB35362.1"/>
    <property type="molecule type" value="Genomic_DNA"/>
</dbReference>
<dbReference type="SUPFAM" id="SSF54523">
    <property type="entry name" value="Pili subunits"/>
    <property type="match status" value="1"/>
</dbReference>
<dbReference type="Pfam" id="PF07963">
    <property type="entry name" value="N_methyl"/>
    <property type="match status" value="1"/>
</dbReference>
<dbReference type="KEGG" id="lch:Lcho_3102"/>
<dbReference type="eggNOG" id="COG4970">
    <property type="taxonomic scope" value="Bacteria"/>
</dbReference>
<proteinExistence type="predicted"/>
<dbReference type="RefSeq" id="WP_012348113.1">
    <property type="nucleotide sequence ID" value="NC_010524.1"/>
</dbReference>
<dbReference type="InterPro" id="IPR012902">
    <property type="entry name" value="N_methyl_site"/>
</dbReference>
<organism evidence="2 3">
    <name type="scientific">Leptothrix cholodnii (strain ATCC 51168 / LMG 8142 / SP-6)</name>
    <name type="common">Leptothrix discophora (strain SP-6)</name>
    <dbReference type="NCBI Taxonomy" id="395495"/>
    <lineage>
        <taxon>Bacteria</taxon>
        <taxon>Pseudomonadati</taxon>
        <taxon>Pseudomonadota</taxon>
        <taxon>Betaproteobacteria</taxon>
        <taxon>Burkholderiales</taxon>
        <taxon>Sphaerotilaceae</taxon>
        <taxon>Leptothrix</taxon>
    </lineage>
</organism>
<dbReference type="Gene3D" id="3.30.700.10">
    <property type="entry name" value="Glycoprotein, Type 4 Pilin"/>
    <property type="match status" value="1"/>
</dbReference>
<dbReference type="PROSITE" id="PS00409">
    <property type="entry name" value="PROKAR_NTER_METHYL"/>
    <property type="match status" value="1"/>
</dbReference>
<sequence length="157" mass="15953" precursor="true">MRRNRRCERGFTLPELIAVMVIIGVLAVVAMPKFDVALNLRADTYRDQIVAALRHAHSSAASHRRLVCASVGSHAVNLAIAAANPATACSTALPGLDGGAAASSSASTSSISPAGTLYFQPSGRVTSDAAGVSAGLWRIGVSGASAITLTGETGHVE</sequence>
<dbReference type="Proteomes" id="UP000001693">
    <property type="component" value="Chromosome"/>
</dbReference>
<accession>B1Y081</accession>
<evidence type="ECO:0000313" key="2">
    <source>
        <dbReference type="EMBL" id="ACB35362.1"/>
    </source>
</evidence>
<feature type="transmembrane region" description="Helical" evidence="1">
    <location>
        <begin position="12"/>
        <end position="31"/>
    </location>
</feature>
<gene>
    <name evidence="2" type="ordered locus">Lcho_3102</name>
</gene>
<dbReference type="HOGENOM" id="CLU_1675708_0_0_4"/>
<keyword evidence="3" id="KW-1185">Reference proteome</keyword>
<protein>
    <recommendedName>
        <fullName evidence="4">Prepilin-type N-terminal cleavage/methylation domain-containing protein</fullName>
    </recommendedName>
</protein>
<evidence type="ECO:0000256" key="1">
    <source>
        <dbReference type="SAM" id="Phobius"/>
    </source>
</evidence>
<dbReference type="NCBIfam" id="TIGR02532">
    <property type="entry name" value="IV_pilin_GFxxxE"/>
    <property type="match status" value="1"/>
</dbReference>
<name>B1Y081_LEPCP</name>
<keyword evidence="1" id="KW-0812">Transmembrane</keyword>
<keyword evidence="1" id="KW-1133">Transmembrane helix</keyword>
<reference evidence="2 3" key="1">
    <citation type="submission" date="2008-03" db="EMBL/GenBank/DDBJ databases">
        <title>Complete sequence of Leptothrix cholodnii SP-6.</title>
        <authorList>
            <consortium name="US DOE Joint Genome Institute"/>
            <person name="Copeland A."/>
            <person name="Lucas S."/>
            <person name="Lapidus A."/>
            <person name="Glavina del Rio T."/>
            <person name="Dalin E."/>
            <person name="Tice H."/>
            <person name="Bruce D."/>
            <person name="Goodwin L."/>
            <person name="Pitluck S."/>
            <person name="Chertkov O."/>
            <person name="Brettin T."/>
            <person name="Detter J.C."/>
            <person name="Han C."/>
            <person name="Kuske C.R."/>
            <person name="Schmutz J."/>
            <person name="Larimer F."/>
            <person name="Land M."/>
            <person name="Hauser L."/>
            <person name="Kyrpides N."/>
            <person name="Lykidis A."/>
            <person name="Emerson D."/>
            <person name="Richardson P."/>
        </authorList>
    </citation>
    <scope>NUCLEOTIDE SEQUENCE [LARGE SCALE GENOMIC DNA]</scope>
    <source>
        <strain evidence="3">ATCC 51168 / LMG 8142 / SP-6</strain>
    </source>
</reference>
<dbReference type="AlphaFoldDB" id="B1Y081"/>
<keyword evidence="1" id="KW-0472">Membrane</keyword>
<evidence type="ECO:0000313" key="3">
    <source>
        <dbReference type="Proteomes" id="UP000001693"/>
    </source>
</evidence>
<evidence type="ECO:0008006" key="4">
    <source>
        <dbReference type="Google" id="ProtNLM"/>
    </source>
</evidence>
<dbReference type="InterPro" id="IPR045584">
    <property type="entry name" value="Pilin-like"/>
</dbReference>
<dbReference type="OrthoDB" id="5786415at2"/>
<dbReference type="STRING" id="395495.Lcho_3102"/>